<dbReference type="Pfam" id="PF07679">
    <property type="entry name" value="I-set"/>
    <property type="match status" value="5"/>
</dbReference>
<protein>
    <submittedName>
        <fullName evidence="9">Immunoglobulin domain-containing protein</fullName>
    </submittedName>
</protein>
<dbReference type="InterPro" id="IPR036116">
    <property type="entry name" value="FN3_sf"/>
</dbReference>
<dbReference type="InterPro" id="IPR022409">
    <property type="entry name" value="PKD/Chitinase_dom"/>
</dbReference>
<evidence type="ECO:0000256" key="4">
    <source>
        <dbReference type="ARBA" id="ARBA00023239"/>
    </source>
</evidence>
<feature type="domain" description="Ig-like" evidence="7">
    <location>
        <begin position="2728"/>
        <end position="2808"/>
    </location>
</feature>
<dbReference type="GO" id="GO:0016829">
    <property type="term" value="F:lyase activity"/>
    <property type="evidence" value="ECO:0007669"/>
    <property type="project" value="UniProtKB-KW"/>
</dbReference>
<dbReference type="RefSeq" id="WP_220160907.1">
    <property type="nucleotide sequence ID" value="NZ_CP080507.1"/>
</dbReference>
<dbReference type="GO" id="GO:0098632">
    <property type="term" value="F:cell-cell adhesion mediator activity"/>
    <property type="evidence" value="ECO:0007669"/>
    <property type="project" value="TreeGrafter"/>
</dbReference>
<dbReference type="SMART" id="SM00409">
    <property type="entry name" value="IG"/>
    <property type="match status" value="15"/>
</dbReference>
<feature type="domain" description="Ig-like" evidence="7">
    <location>
        <begin position="3811"/>
        <end position="3891"/>
    </location>
</feature>
<dbReference type="GO" id="GO:0005576">
    <property type="term" value="C:extracellular region"/>
    <property type="evidence" value="ECO:0007669"/>
    <property type="project" value="UniProtKB-SubCell"/>
</dbReference>
<dbReference type="SMART" id="SM00089">
    <property type="entry name" value="PKD"/>
    <property type="match status" value="4"/>
</dbReference>
<dbReference type="Gene3D" id="2.60.40.10">
    <property type="entry name" value="Immunoglobulins"/>
    <property type="match status" value="18"/>
</dbReference>
<dbReference type="PROSITE" id="PS50835">
    <property type="entry name" value="IG_LIKE"/>
    <property type="match status" value="15"/>
</dbReference>
<dbReference type="InterPro" id="IPR002022">
    <property type="entry name" value="Pec_lyase"/>
</dbReference>
<dbReference type="SMART" id="SM00060">
    <property type="entry name" value="FN3"/>
    <property type="match status" value="4"/>
</dbReference>
<dbReference type="Proteomes" id="UP000825051">
    <property type="component" value="Chromosome"/>
</dbReference>
<dbReference type="Pfam" id="PF13229">
    <property type="entry name" value="Beta_helix"/>
    <property type="match status" value="1"/>
</dbReference>
<dbReference type="InterPro" id="IPR011050">
    <property type="entry name" value="Pectin_lyase_fold/virulence"/>
</dbReference>
<dbReference type="SUPFAM" id="SSF49265">
    <property type="entry name" value="Fibronectin type III"/>
    <property type="match status" value="3"/>
</dbReference>
<dbReference type="CDD" id="cd00063">
    <property type="entry name" value="FN3"/>
    <property type="match status" value="3"/>
</dbReference>
<evidence type="ECO:0000259" key="7">
    <source>
        <dbReference type="PROSITE" id="PS50835"/>
    </source>
</evidence>
<keyword evidence="6" id="KW-0732">Signal</keyword>
<proteinExistence type="predicted"/>
<feature type="domain" description="Ig-like" evidence="7">
    <location>
        <begin position="3470"/>
        <end position="3550"/>
    </location>
</feature>
<dbReference type="InterPro" id="IPR006626">
    <property type="entry name" value="PbH1"/>
</dbReference>
<feature type="domain" description="Ig-like" evidence="7">
    <location>
        <begin position="1604"/>
        <end position="1685"/>
    </location>
</feature>
<dbReference type="InterPro" id="IPR003599">
    <property type="entry name" value="Ig_sub"/>
</dbReference>
<dbReference type="SMART" id="SM00656">
    <property type="entry name" value="Amb_all"/>
    <property type="match status" value="1"/>
</dbReference>
<feature type="domain" description="Ig-like" evidence="7">
    <location>
        <begin position="2641"/>
        <end position="2723"/>
    </location>
</feature>
<name>A0A8F9TT37_9BACT</name>
<feature type="domain" description="Fibronectin type-III" evidence="8">
    <location>
        <begin position="3554"/>
        <end position="3649"/>
    </location>
</feature>
<dbReference type="InterPro" id="IPR003961">
    <property type="entry name" value="FN3_dom"/>
</dbReference>
<reference evidence="9" key="1">
    <citation type="submission" date="2021-08" db="EMBL/GenBank/DDBJ databases">
        <title>Genome of a novel bacterium of the phylum Verrucomicrobia, Oleiharenicola sp. KSB-15.</title>
        <authorList>
            <person name="Chung J.-H."/>
            <person name="Ahn J.-H."/>
            <person name="Yoon Y."/>
            <person name="Kim D.-Y."/>
            <person name="An S.-H."/>
            <person name="Park I."/>
            <person name="Yeon J."/>
        </authorList>
    </citation>
    <scope>NUCLEOTIDE SEQUENCE</scope>
    <source>
        <strain evidence="9">KSB-15</strain>
    </source>
</reference>
<keyword evidence="10" id="KW-1185">Reference proteome</keyword>
<feature type="domain" description="Ig-like" evidence="7">
    <location>
        <begin position="368"/>
        <end position="454"/>
    </location>
</feature>
<dbReference type="CDD" id="cd00096">
    <property type="entry name" value="Ig"/>
    <property type="match status" value="5"/>
</dbReference>
<accession>A0A8F9TT37</accession>
<dbReference type="Pfam" id="PF13927">
    <property type="entry name" value="Ig_3"/>
    <property type="match status" value="9"/>
</dbReference>
<dbReference type="InterPro" id="IPR013098">
    <property type="entry name" value="Ig_I-set"/>
</dbReference>
<gene>
    <name evidence="9" type="ORF">K0B96_10770</name>
</gene>
<evidence type="ECO:0000256" key="1">
    <source>
        <dbReference type="ARBA" id="ARBA00022737"/>
    </source>
</evidence>
<dbReference type="GO" id="GO:0042545">
    <property type="term" value="P:cell wall modification"/>
    <property type="evidence" value="ECO:0007669"/>
    <property type="project" value="InterPro"/>
</dbReference>
<dbReference type="Pfam" id="PF00041">
    <property type="entry name" value="fn3"/>
    <property type="match status" value="1"/>
</dbReference>
<keyword evidence="2" id="KW-0378">Hydrolase</keyword>
<dbReference type="InterPro" id="IPR013783">
    <property type="entry name" value="Ig-like_fold"/>
</dbReference>
<dbReference type="Pfam" id="PF01095">
    <property type="entry name" value="Pectinesterase"/>
    <property type="match status" value="1"/>
</dbReference>
<dbReference type="InterPro" id="IPR007110">
    <property type="entry name" value="Ig-like_dom"/>
</dbReference>
<dbReference type="InterPro" id="IPR039448">
    <property type="entry name" value="Beta_helix"/>
</dbReference>
<feature type="domain" description="Ig-like" evidence="7">
    <location>
        <begin position="3377"/>
        <end position="3463"/>
    </location>
</feature>
<dbReference type="GO" id="GO:0005886">
    <property type="term" value="C:plasma membrane"/>
    <property type="evidence" value="ECO:0007669"/>
    <property type="project" value="TreeGrafter"/>
</dbReference>
<evidence type="ECO:0000313" key="10">
    <source>
        <dbReference type="Proteomes" id="UP000825051"/>
    </source>
</evidence>
<feature type="domain" description="Ig-like" evidence="7">
    <location>
        <begin position="266"/>
        <end position="362"/>
    </location>
</feature>
<dbReference type="InterPro" id="IPR012334">
    <property type="entry name" value="Pectin_lyas_fold"/>
</dbReference>
<feature type="signal peptide" evidence="6">
    <location>
        <begin position="1"/>
        <end position="18"/>
    </location>
</feature>
<feature type="domain" description="Ig-like" evidence="7">
    <location>
        <begin position="2137"/>
        <end position="2217"/>
    </location>
</feature>
<dbReference type="GO" id="GO:0007156">
    <property type="term" value="P:homophilic cell adhesion via plasma membrane adhesion molecules"/>
    <property type="evidence" value="ECO:0007669"/>
    <property type="project" value="TreeGrafter"/>
</dbReference>
<feature type="domain" description="Ig-like" evidence="7">
    <location>
        <begin position="459"/>
        <end position="540"/>
    </location>
</feature>
<feature type="domain" description="Ig-like" evidence="7">
    <location>
        <begin position="1019"/>
        <end position="1099"/>
    </location>
</feature>
<evidence type="ECO:0000256" key="5">
    <source>
        <dbReference type="ARBA" id="ARBA00023319"/>
    </source>
</evidence>
<feature type="domain" description="Ig-like" evidence="7">
    <location>
        <begin position="1517"/>
        <end position="1599"/>
    </location>
</feature>
<dbReference type="GO" id="GO:0000272">
    <property type="term" value="P:polysaccharide catabolic process"/>
    <property type="evidence" value="ECO:0007669"/>
    <property type="project" value="UniProtKB-KW"/>
</dbReference>
<dbReference type="Gene3D" id="2.160.20.10">
    <property type="entry name" value="Single-stranded right-handed beta-helix, Pectin lyase-like"/>
    <property type="match status" value="3"/>
</dbReference>
<dbReference type="SMART" id="SM00710">
    <property type="entry name" value="PbH1"/>
    <property type="match status" value="13"/>
</dbReference>
<dbReference type="SMART" id="SM00408">
    <property type="entry name" value="IGc2"/>
    <property type="match status" value="14"/>
</dbReference>
<dbReference type="KEGG" id="ole:K0B96_10770"/>
<dbReference type="EMBL" id="CP080507">
    <property type="protein sequence ID" value="QYM77803.1"/>
    <property type="molecule type" value="Genomic_DNA"/>
</dbReference>
<dbReference type="GO" id="GO:0030599">
    <property type="term" value="F:pectinesterase activity"/>
    <property type="evidence" value="ECO:0007669"/>
    <property type="project" value="InterPro"/>
</dbReference>
<organism evidence="9 10">
    <name type="scientific">Horticoccus luteus</name>
    <dbReference type="NCBI Taxonomy" id="2862869"/>
    <lineage>
        <taxon>Bacteria</taxon>
        <taxon>Pseudomonadati</taxon>
        <taxon>Verrucomicrobiota</taxon>
        <taxon>Opitutia</taxon>
        <taxon>Opitutales</taxon>
        <taxon>Opitutaceae</taxon>
        <taxon>Horticoccus</taxon>
    </lineage>
</organism>
<feature type="domain" description="Ig-like" evidence="7">
    <location>
        <begin position="2224"/>
        <end position="2304"/>
    </location>
</feature>
<evidence type="ECO:0000256" key="2">
    <source>
        <dbReference type="ARBA" id="ARBA00022801"/>
    </source>
</evidence>
<dbReference type="SUPFAM" id="SSF48726">
    <property type="entry name" value="Immunoglobulin"/>
    <property type="match status" value="15"/>
</dbReference>
<evidence type="ECO:0000313" key="9">
    <source>
        <dbReference type="EMBL" id="QYM77803.1"/>
    </source>
</evidence>
<keyword evidence="3" id="KW-0063">Aspartyl esterase</keyword>
<dbReference type="InterPro" id="IPR036179">
    <property type="entry name" value="Ig-like_dom_sf"/>
</dbReference>
<feature type="domain" description="Ig-like" evidence="7">
    <location>
        <begin position="2817"/>
        <end position="2897"/>
    </location>
</feature>
<keyword evidence="5" id="KW-0393">Immunoglobulin domain</keyword>
<dbReference type="PANTHER" id="PTHR10075">
    <property type="entry name" value="BASIGIN RELATED"/>
    <property type="match status" value="1"/>
</dbReference>
<keyword evidence="1" id="KW-0677">Repeat</keyword>
<sequence>MTATFLVALGVLVSPLHAQLRWTAYDNTGALVGTQNQAATFDPGSGTYTFSVPAGGRMVFVTTNFVPIAMEVPTAGTSLQTISYKMKSSAGWTNAITGNRVNQLGLFSDGGTPPGAAGNFADDNGLFANFKGGTWGNEVFGGTTTIAGLLDGYQSALKLGSGKSAGSVGAWTLADDSFVNITFRVALTSSGAFSLGTSSSYANAGLVIEDSSAVGAGTSYQAIYSAAATAVTAPKTFNEFAFYFRNDAAAAATITMTDVVGLTSPPYFAAVTGQPPATLTGSVGDTLSITSTAVGSAVIYQWEKSTDGGATFVPINAGANGSAATATLVLTSVQTSDEGQYHVIIGNAAGSTTSAACTVAVTAGAVAPSVQTDPQAATILVGASNTFAVSASGTAPLAYQWQKSVDAGAHWADLTNAVDATLVVGPAQLSDAGSYRVTVTNSVGAATSAAAELTVNQVPSFTLQPVGGNLQAGQSLTLTAAATVGTPVPTYQWKLNNVVLNGATSASYTIASATGAATGNYTVVATNAAGSATSATAAVNVLSTALATTNTAPANNASAVFPDQPLTITFNAPITAGVSGSLKIFDSANPSTPVDTISFDAAAARVANASILALPVQTKTVGGQTGLRYYPVTIDGNTLTVYPRDGTLTYGKTYYVTIDAGTIVDASGATFVGFSDNTTWRFSTKAAAPDAGSTRLTVAHDGSGDFYTVQGALDFIPANNTTPTTIYIKNGIYYEIVSWTAKSNITFLGQSRDGVVIGYPNNNNFNPTGTAWRAAFTCRGGNSTGMVITNLTIKNFTPKTGSQAEALYLSGSATALQAVITHVNLSSYQDTLLINGQAYISDSYIEGDTDFMWGNGPVYFTNCELKALSIQSYYTQIRNPATNHGFVYVDCKFSSADADSQNPANPVSGCYLGRLDQNANPHTEVVLINSTEGDHILPVAWNLNGQTVSGAAATNCVEFNPRKISDNSPVDVSQRAAWSYQWTSPANDAQVANYNDPVWVLNTSLAGDVMSAWTPALAPLVLSAPVSVTTQAGGGATFGVTVAALPAATYQWNKDGSPIDGATAATLSIGSPTSADGGSYTVTATNSHGSVTSAAAVLTVMPAGTPPDVPQTLGSTNVTGTGFTANWAAVSEATGYRLDVSTSSDFSSFVAGYNDLDVGTNLSRAISGLTAGTNYYYRVRAINAAGTSASSTAATIATSAAAADIVIVNTGATADRTYSLGGTAYTQNFDTLPSSGTFAWVNDSTLPGWHAVPTTGSLNATGVTNDGSSNLADLTLGSIGTAGNADRALAYHTRLNTAPTYLGLAFTNQSGRVLDSFTLTYTPEQWRENTTGRDMTFTVEYRIGATSTDLNATSGWTTLSDLAFTSASGSVGKTATLTSGPVAVTVADGATIWFRWKTANSATSSTTSNDTIAIDNVSVSMTAVADGSPVITTQPAAQTVDLGSAVTFTVAASGDAPFTYQWSKDGSPLSGETSAALTIASAQDTSAGDYTVVVTNGKGSVTSAPATLTISTVVNAPQVVTQPQSQTVDSGATVTFTITATGTAPLSYQWRKNGTAIADEISDTLTLNNVQPADAGAYTVVVSNSAGSDTSAVASLDLTGVVTPPVVLAQSGSQSVVIGGAVSFSVTAGGSAPFTYQWRKDNADIPDATAPTLTLTNVQLTAAGNYTVVVTNAASSVTSDPVALTVTEPPAVGEGSIFVAPDGLVDNPGTFAQPTTLANAIALVPAGGTIFVRGGTYAMSTELRIERGNNGTDGALKNLVAYVPPGGTAETPVFDFSSQPYGNPSTVSNPRGVWLGGDYWHLKGLEIKNAADNGVYVVGNHNIVELCRLHGNRDTGLQIGRYSSSAPRSEWPTYNLILNCESYDNCDVAPGSGENADGFACKLTAGAGNVFRGCISHNNIDDGWDLYTKSETGPIDPVVLDQCISYNNGTLTDGTQNAAGDRNGFKLGGEKIAVAHYVSRCISFNNGKNGFTWNSNPGAIVLVNNLAWDNVEGNFKFDSGEATFYNNISLWTTSSGPGNRNGVNDRYVGNSGVPTGASNIFWFVGSSSRGPSINDASLTAYKTAFVTLTVPVGGFARNADGSIALGDFARPVANSPLLNAGVLPPGDVIGQFPFATAGYYEDAPDIGAVETYLHTPPVIVTAPQGQSVITGAAVTLSVSVQGTAPFTYQWSKDGSAIGGATNSSFALAAAQVADSGSYTITITNSAGHTTSDAVTVTVGAATGPSVTTQPAAQSVYVGGSATFSVVVSGTAPFTFQWKKDGSPISGATGGAYTVANAQSSDAGGYTVVVTNSIDSVTSDVATLTVTDSPEAPVAAAATAVSNTGFVASWSAVSGGTSYRLDVSSSSNFDTFVSGYQDLAVGSDLSRALTGLSSGTAYYYRVRAVHAAGTSGSSNVISVVTAGAATTTLDASQLTWFKTRTADTLTTGVNSITFNEGQASASSFVTYLPNAINLAVGQKLTLTLVFQMGSNVAVAPNALRFGLFNANGTRVTASANTETNSVVTDDMGYVASYNIDSGAGKLLARIPGSTNTTLMGSTGATLYTDLVAANPSGTTAAFTASTTYTLTYVVARLSESSELTATLTGGGLSNYVLTGTDTTTDSRANGTYDQLAVRIAGGSNSFNALTITGLSYSIEAAGPSAPSIDTQPASVAGALGGSAAFTVVASGTNPLTYQWQKDNVAISGATSATLALTNLTSGDAGSYTVVVTNDLGSATSAAAVLTVTVATPPVFTTQPQSTSVTEGANVTFTAAATGTDPLTYQWKKNGSAISGATSATLTLSTVQLADAGDYVLTATNSASVVDSAVATLTVQVAPPQMPVITAQPLAQTVAAGTNATFTVTATGTAPLTYQWKKDGNTLAGATTSSLTVSNVQAGDTGNYAVTVSNAAGSVISDAVALNLASALPVTEFNLTGFATVGSGTTGGGVIPESDPAYRKVTTAQEFVQAISDSNKTAGKVKVIEIMNDLNLGWIEVGATVQGLPSNPLRSHATPKLHPALIASGVSVLDIKAKSPLTIFSATGVTIKHVNFNVKGTSNIIIRNLKFDEMWEWDEASKGNYDSNDWDFITVSNGGDVSNIWIDHCTFTKAYDGIVDLKAGTTNATLSWCKYIGDDEATNPNSPVRVQLAALEAKRSSYPFYNFLRTNGYSVDDIATIIQGHDKGHLMGSNSLKAENDSLTATFHHQWFKNVWDRVVPRLRGGNVHDYNIYVDDVELLAAKRLRDARAASLSSALLNTLNNTYSFNPPINGTISTENGSILVEKSIYADCLWPLRNNQTDPSSAIYTGKIKALDSIYSFHAPDGTLTTVRGNSTDANNPMGPFQAPVIPFVWDLPNNQLPYDYTMDDPAQLPAILAAGSGAGTLTWSKDNWLKTAYTVDTSGAPTITAQPQSQTVATGADATFTVQVTSGTTATYQWKKDGTALSDSAHISGSTTAVLTISATTLADIGTYSVVVANTGGNITSNGAALTVIAATAPSITTQPQSQSVAIGSDVEFAVVAAGTGPFTYQWKHDGADVVGATGPILDLANVQAGDAGNYTVVVTNTVSAITSSAAVLTVNLPPAAPVASAATSVTVAGFTAHWNSAPTATGYRLDVSTNDSFTNLVAGYADLDVGAALNASVTGLSASTTYYYRIRATNAAGTSGASATITVVTSDVPPTPVTPTLTWATPAAIGYGTALSATQLNATADVAGAFVYTPASGAVLAAGSQTLSVTFTPTDLVHYTNATATVSLTVNKATPAITWSAPAAITAGTALGATQLNASANVAGAFVYTPPAGTVLGAGVGQTLSVAFTPTDSANYKNATATTTLTVNPLIIAPAIATAPVGQSVSVGDAASFSVVASGTGPFTYQWRKDGVAIAGATSATLAFTSTAVTDAGSYSVVVTNAAGSVTSDSVSLTATVPSFTGIYFGQFTAGGDWALSVNADNTGVFIANLPQRQSVIVLDVTLAADGSFTVTGSEIRATGTATPTVAIAGTHAPQALVSGQFTLTGHVVHQSVVGQLEGLDETFSGAADPSTGAAQGVAGYYAAAALGTSDGGVYTVIGASGQALVVTTTPGSVGGGTGTIDANGQLTVATANSSAITVSVAPESESVTASVLPVGATTPISFAGLSGSAISTSRIVNLSVRSGAGKLDQTLIMGFVVAGSGSQDVLVRGIGPGLVPYGVPAATVLADPQIRLFDNGSATQIAENDDWGGTAPLVVKTAEVGAFVIPSNSKDAVLLAPLTAGAYSGHITTTGTAAGLALLEVYDATLVGDAHFVNVSVRSEAKTGDGILIAGFVITGNAPKKLLIRGVGPSLVTYGVSASSVLQDPMLTVYQGSTVVATNDNWGGTTALKDVAQSVGAFALDSDTTKDAAAVVTLQPGVYTVHVAGVNNTSGVALLEIYDVNP</sequence>
<dbReference type="InterPro" id="IPR000070">
    <property type="entry name" value="Pectinesterase_cat"/>
</dbReference>
<feature type="chain" id="PRO_5034912684" evidence="6">
    <location>
        <begin position="19"/>
        <end position="4380"/>
    </location>
</feature>
<feature type="domain" description="Ig-like" evidence="7">
    <location>
        <begin position="1429"/>
        <end position="1509"/>
    </location>
</feature>
<evidence type="ECO:0000256" key="3">
    <source>
        <dbReference type="ARBA" id="ARBA00023085"/>
    </source>
</evidence>
<dbReference type="InterPro" id="IPR003598">
    <property type="entry name" value="Ig_sub2"/>
</dbReference>
<dbReference type="SUPFAM" id="SSF51126">
    <property type="entry name" value="Pectin lyase-like"/>
    <property type="match status" value="3"/>
</dbReference>
<evidence type="ECO:0000259" key="8">
    <source>
        <dbReference type="PROSITE" id="PS50853"/>
    </source>
</evidence>
<dbReference type="PANTHER" id="PTHR10075:SF14">
    <property type="entry name" value="CELL ADHESION MOLECULE DSCAM2-RELATED"/>
    <property type="match status" value="1"/>
</dbReference>
<dbReference type="PROSITE" id="PS50853">
    <property type="entry name" value="FN3"/>
    <property type="match status" value="3"/>
</dbReference>
<feature type="domain" description="Fibronectin type-III" evidence="8">
    <location>
        <begin position="2308"/>
        <end position="2403"/>
    </location>
</feature>
<keyword evidence="4" id="KW-0456">Lyase</keyword>
<evidence type="ECO:0000256" key="6">
    <source>
        <dbReference type="SAM" id="SignalP"/>
    </source>
</evidence>
<feature type="domain" description="Fibronectin type-III" evidence="8">
    <location>
        <begin position="1109"/>
        <end position="1201"/>
    </location>
</feature>